<feature type="domain" description="Pyrrolo-quinoline quinone repeat" evidence="2">
    <location>
        <begin position="187"/>
        <end position="321"/>
    </location>
</feature>
<evidence type="ECO:0000256" key="1">
    <source>
        <dbReference type="SAM" id="SignalP"/>
    </source>
</evidence>
<reference evidence="3 4" key="1">
    <citation type="submission" date="2023-05" db="EMBL/GenBank/DDBJ databases">
        <title>Actinoplanes sp. NEAU-A12 genome sequencing.</title>
        <authorList>
            <person name="Wang Z.-S."/>
        </authorList>
    </citation>
    <scope>NUCLEOTIDE SEQUENCE [LARGE SCALE GENOMIC DNA]</scope>
    <source>
        <strain evidence="3 4">NEAU-A12</strain>
    </source>
</reference>
<dbReference type="InterPro" id="IPR011047">
    <property type="entry name" value="Quinoprotein_ADH-like_sf"/>
</dbReference>
<evidence type="ECO:0000313" key="3">
    <source>
        <dbReference type="EMBL" id="MDI6099570.1"/>
    </source>
</evidence>
<feature type="chain" id="PRO_5046508640" evidence="1">
    <location>
        <begin position="23"/>
        <end position="383"/>
    </location>
</feature>
<dbReference type="PANTHER" id="PTHR34512:SF30">
    <property type="entry name" value="OUTER MEMBRANE PROTEIN ASSEMBLY FACTOR BAMB"/>
    <property type="match status" value="1"/>
</dbReference>
<gene>
    <name evidence="3" type="ORF">QLQ12_13280</name>
</gene>
<dbReference type="InterPro" id="IPR002372">
    <property type="entry name" value="PQQ_rpt_dom"/>
</dbReference>
<name>A0ABT6WIL1_9ACTN</name>
<keyword evidence="1" id="KW-0732">Signal</keyword>
<feature type="domain" description="Pyrrolo-quinoline quinone repeat" evidence="2">
    <location>
        <begin position="58"/>
        <end position="157"/>
    </location>
</feature>
<dbReference type="RefSeq" id="WP_282759825.1">
    <property type="nucleotide sequence ID" value="NZ_JASCTH010000007.1"/>
</dbReference>
<proteinExistence type="predicted"/>
<keyword evidence="4" id="KW-1185">Reference proteome</keyword>
<evidence type="ECO:0000259" key="2">
    <source>
        <dbReference type="Pfam" id="PF13360"/>
    </source>
</evidence>
<dbReference type="InterPro" id="IPR018391">
    <property type="entry name" value="PQQ_b-propeller_rpt"/>
</dbReference>
<sequence>MDKVGVIALVVVLGLGPATAHAAPPPASWGHDGYGPGNTRYNPAESAVNAAAFNRLTLRWTVTPAPGPPGCAPEPVAPLAVGGRVFLLEKGGVAAYSAATGKRLWLNSGFSHISTGPIVAGGLVLVADTRCESYSSYDGSLVALDAATGAQRWRRTAAWTIDTAVADAGTIVTSGSCDTCDDARHGVNAYRVSDGTPQWKHPNEVLAGPVSAGGTVLLRRTTGTTQIWAGRITTGAPAWGTDQASTAVAANPAGTQFYLRDDSGLGARSAVDGRKVWHIPKEAGDLAADGRRVYVASAGRVNTYDAGSGRLLWTRALATPRAPVRAGGLLYVLTGKGTLTVLSPADGKPISSKTAYSGLERHVVPAGGQLLTSQRHTVRAYAP</sequence>
<feature type="signal peptide" evidence="1">
    <location>
        <begin position="1"/>
        <end position="22"/>
    </location>
</feature>
<accession>A0ABT6WIL1</accession>
<comment type="caution">
    <text evidence="3">The sequence shown here is derived from an EMBL/GenBank/DDBJ whole genome shotgun (WGS) entry which is preliminary data.</text>
</comment>
<dbReference type="SMART" id="SM00564">
    <property type="entry name" value="PQQ"/>
    <property type="match status" value="4"/>
</dbReference>
<dbReference type="EMBL" id="JASCTH010000007">
    <property type="protein sequence ID" value="MDI6099570.1"/>
    <property type="molecule type" value="Genomic_DNA"/>
</dbReference>
<dbReference type="InterPro" id="IPR015943">
    <property type="entry name" value="WD40/YVTN_repeat-like_dom_sf"/>
</dbReference>
<protein>
    <submittedName>
        <fullName evidence="3">PQQ-binding-like beta-propeller repeat protein</fullName>
    </submittedName>
</protein>
<dbReference type="PANTHER" id="PTHR34512">
    <property type="entry name" value="CELL SURFACE PROTEIN"/>
    <property type="match status" value="1"/>
</dbReference>
<dbReference type="Pfam" id="PF13360">
    <property type="entry name" value="PQQ_2"/>
    <property type="match status" value="2"/>
</dbReference>
<dbReference type="SUPFAM" id="SSF50998">
    <property type="entry name" value="Quinoprotein alcohol dehydrogenase-like"/>
    <property type="match status" value="1"/>
</dbReference>
<dbReference type="Gene3D" id="2.130.10.10">
    <property type="entry name" value="YVTN repeat-like/Quinoprotein amine dehydrogenase"/>
    <property type="match status" value="1"/>
</dbReference>
<dbReference type="Proteomes" id="UP001241758">
    <property type="component" value="Unassembled WGS sequence"/>
</dbReference>
<organism evidence="3 4">
    <name type="scientific">Actinoplanes sandaracinus</name>
    <dbReference type="NCBI Taxonomy" id="3045177"/>
    <lineage>
        <taxon>Bacteria</taxon>
        <taxon>Bacillati</taxon>
        <taxon>Actinomycetota</taxon>
        <taxon>Actinomycetes</taxon>
        <taxon>Micromonosporales</taxon>
        <taxon>Micromonosporaceae</taxon>
        <taxon>Actinoplanes</taxon>
    </lineage>
</organism>
<evidence type="ECO:0000313" key="4">
    <source>
        <dbReference type="Proteomes" id="UP001241758"/>
    </source>
</evidence>